<dbReference type="InterPro" id="IPR001313">
    <property type="entry name" value="Pumilio_RNA-bd_rpt"/>
</dbReference>
<dbReference type="Gene3D" id="3.30.1370.210">
    <property type="match status" value="1"/>
</dbReference>
<keyword evidence="4 6" id="KW-0862">Zinc</keyword>
<evidence type="ECO:0000256" key="1">
    <source>
        <dbReference type="ARBA" id="ARBA00022723"/>
    </source>
</evidence>
<feature type="region of interest" description="Disordered" evidence="7">
    <location>
        <begin position="57"/>
        <end position="162"/>
    </location>
</feature>
<dbReference type="SMART" id="SM00025">
    <property type="entry name" value="Pumilio"/>
    <property type="match status" value="8"/>
</dbReference>
<feature type="region of interest" description="Disordered" evidence="7">
    <location>
        <begin position="1"/>
        <end position="21"/>
    </location>
</feature>
<dbReference type="CDD" id="cd07920">
    <property type="entry name" value="Pumilio"/>
    <property type="match status" value="1"/>
</dbReference>
<evidence type="ECO:0000256" key="3">
    <source>
        <dbReference type="ARBA" id="ARBA00022771"/>
    </source>
</evidence>
<dbReference type="PROSITE" id="PS50103">
    <property type="entry name" value="ZF_C3H1"/>
    <property type="match status" value="1"/>
</dbReference>
<keyword evidence="1 6" id="KW-0479">Metal-binding</keyword>
<feature type="compositionally biased region" description="Polar residues" evidence="7">
    <location>
        <begin position="57"/>
        <end position="69"/>
    </location>
</feature>
<dbReference type="SUPFAM" id="SSF48371">
    <property type="entry name" value="ARM repeat"/>
    <property type="match status" value="1"/>
</dbReference>
<name>A0A7S4IEM7_9EUKA</name>
<feature type="repeat" description="Pumilio" evidence="5">
    <location>
        <begin position="516"/>
        <end position="551"/>
    </location>
</feature>
<proteinExistence type="predicted"/>
<dbReference type="InterPro" id="IPR011989">
    <property type="entry name" value="ARM-like"/>
</dbReference>
<feature type="repeat" description="Pumilio" evidence="5">
    <location>
        <begin position="407"/>
        <end position="442"/>
    </location>
</feature>
<dbReference type="InterPro" id="IPR016024">
    <property type="entry name" value="ARM-type_fold"/>
</dbReference>
<reference evidence="10" key="1">
    <citation type="submission" date="2021-01" db="EMBL/GenBank/DDBJ databases">
        <authorList>
            <person name="Corre E."/>
            <person name="Pelletier E."/>
            <person name="Niang G."/>
            <person name="Scheremetjew M."/>
            <person name="Finn R."/>
            <person name="Kale V."/>
            <person name="Holt S."/>
            <person name="Cochrane G."/>
            <person name="Meng A."/>
            <person name="Brown T."/>
            <person name="Cohen L."/>
        </authorList>
    </citation>
    <scope>NUCLEOTIDE SEQUENCE</scope>
    <source>
        <strain evidence="10">DIVA3 518/3/11/1/6</strain>
    </source>
</reference>
<protein>
    <recommendedName>
        <fullName evidence="11">PUM-HD domain-containing protein</fullName>
    </recommendedName>
</protein>
<evidence type="ECO:0008006" key="11">
    <source>
        <dbReference type="Google" id="ProtNLM"/>
    </source>
</evidence>
<dbReference type="GO" id="GO:0005737">
    <property type="term" value="C:cytoplasm"/>
    <property type="evidence" value="ECO:0007669"/>
    <property type="project" value="TreeGrafter"/>
</dbReference>
<feature type="repeat" description="Pumilio" evidence="5">
    <location>
        <begin position="480"/>
        <end position="515"/>
    </location>
</feature>
<keyword evidence="2" id="KW-0677">Repeat</keyword>
<dbReference type="InterPro" id="IPR041367">
    <property type="entry name" value="Znf-CCCH_4"/>
</dbReference>
<feature type="domain" description="C3H1-type" evidence="8">
    <location>
        <begin position="288"/>
        <end position="315"/>
    </location>
</feature>
<dbReference type="GO" id="GO:0010608">
    <property type="term" value="P:post-transcriptional regulation of gene expression"/>
    <property type="evidence" value="ECO:0007669"/>
    <property type="project" value="TreeGrafter"/>
</dbReference>
<feature type="repeat" description="Pumilio" evidence="5">
    <location>
        <begin position="369"/>
        <end position="406"/>
    </location>
</feature>
<gene>
    <name evidence="10" type="ORF">VSP0166_LOCUS11561</name>
</gene>
<evidence type="ECO:0000256" key="6">
    <source>
        <dbReference type="PROSITE-ProRule" id="PRU00723"/>
    </source>
</evidence>
<dbReference type="SMART" id="SM00356">
    <property type="entry name" value="ZnF_C3H1"/>
    <property type="match status" value="1"/>
</dbReference>
<feature type="compositionally biased region" description="Polar residues" evidence="7">
    <location>
        <begin position="78"/>
        <end position="93"/>
    </location>
</feature>
<evidence type="ECO:0000256" key="4">
    <source>
        <dbReference type="ARBA" id="ARBA00022833"/>
    </source>
</evidence>
<feature type="repeat" description="Pumilio" evidence="5">
    <location>
        <begin position="443"/>
        <end position="479"/>
    </location>
</feature>
<feature type="compositionally biased region" description="Basic and acidic residues" evidence="7">
    <location>
        <begin position="1"/>
        <end position="20"/>
    </location>
</feature>
<feature type="region of interest" description="Disordered" evidence="7">
    <location>
        <begin position="319"/>
        <end position="355"/>
    </location>
</feature>
<feature type="compositionally biased region" description="Polar residues" evidence="7">
    <location>
        <begin position="138"/>
        <end position="149"/>
    </location>
</feature>
<feature type="repeat" description="Pumilio" evidence="5">
    <location>
        <begin position="624"/>
        <end position="661"/>
    </location>
</feature>
<sequence length="690" mass="77527">MTEHQERSVDGEADTADRSEVMQGTTNLFSPFSTNNFGTLFSGDLGVLQSYGHSSNFDRNPHFEQQNGFGASMEHSNDNPWGTSLRNHFSSLSLDPHTEKNDPLVSDQENSEGIGLFRNPASLSPRSQSNPPYGHQFLWNQSNGTTANEDFTYPPREPISPFSVLDYSPPRNSSVPNMPSNDRTQRDFTSSNFSMNLNVPANPMASRPANPAFYNSYNPNQGAQNGYNGQSSEFHAPMKNIPTMDSQTREPVTRTAPEFTVVGTSALAQPLADENENSQIFSGNGNGNGNTQICRYFANGNCMRGDRCNYRHIAPEGNVIRKDDKKKDKHKRTFNSNQKANPRGRGRGIVPAEPKKPAVDVSRFTSIDQVIGQVYRTCKDQHGCRFLQKKLEEKDQNPKAVDIIFNEVYDYMVELMTDPFGNYLCQKLIEHCSQQQQLLIVQKVAPHLVSISKNMHGTRAVQKMIECLCTPPQVQLVVNSLRSSVVPLIKDLNGNHVIQRCLHELSYQNKQFVYDAVAANCVEVATHRHGCCVMQRCIDSASEEQKLQLVKHISSNVLYLVQDQFGNYVVQYVLDLPFATVKVDLIQEFLGSLSRLSTQKFSSNVIEKCLRVADDKVKIQLIDELMASQSLMSLLQDAYGNYVIQTALSQAHPQQRANLEEKIRPLLPALRNTNYGKRIQNKIALRDMDF</sequence>
<dbReference type="PROSITE" id="PS50302">
    <property type="entry name" value="PUM"/>
    <property type="match status" value="8"/>
</dbReference>
<evidence type="ECO:0000259" key="9">
    <source>
        <dbReference type="PROSITE" id="PS50303"/>
    </source>
</evidence>
<feature type="domain" description="PUM-HD" evidence="9">
    <location>
        <begin position="344"/>
        <end position="687"/>
    </location>
</feature>
<dbReference type="Pfam" id="PF18044">
    <property type="entry name" value="zf-CCCH_4"/>
    <property type="match status" value="1"/>
</dbReference>
<dbReference type="SUPFAM" id="SSF90229">
    <property type="entry name" value="CCCH zinc finger"/>
    <property type="match status" value="1"/>
</dbReference>
<evidence type="ECO:0000256" key="7">
    <source>
        <dbReference type="SAM" id="MobiDB-lite"/>
    </source>
</evidence>
<dbReference type="PANTHER" id="PTHR12537">
    <property type="entry name" value="RNA BINDING PROTEIN PUMILIO-RELATED"/>
    <property type="match status" value="1"/>
</dbReference>
<dbReference type="InterPro" id="IPR036855">
    <property type="entry name" value="Znf_CCCH_sf"/>
</dbReference>
<dbReference type="AlphaFoldDB" id="A0A7S4IEM7"/>
<feature type="compositionally biased region" description="Polar residues" evidence="7">
    <location>
        <begin position="121"/>
        <end position="131"/>
    </location>
</feature>
<evidence type="ECO:0000313" key="10">
    <source>
        <dbReference type="EMBL" id="CAE2227139.1"/>
    </source>
</evidence>
<dbReference type="Pfam" id="PF00806">
    <property type="entry name" value="PUF"/>
    <property type="match status" value="8"/>
</dbReference>
<evidence type="ECO:0000256" key="2">
    <source>
        <dbReference type="ARBA" id="ARBA00022737"/>
    </source>
</evidence>
<feature type="repeat" description="Pumilio" evidence="5">
    <location>
        <begin position="552"/>
        <end position="587"/>
    </location>
</feature>
<evidence type="ECO:0000256" key="5">
    <source>
        <dbReference type="PROSITE-ProRule" id="PRU00317"/>
    </source>
</evidence>
<keyword evidence="3 6" id="KW-0863">Zinc-finger</keyword>
<evidence type="ECO:0000259" key="8">
    <source>
        <dbReference type="PROSITE" id="PS50103"/>
    </source>
</evidence>
<dbReference type="PANTHER" id="PTHR12537:SF13">
    <property type="entry name" value="PUMILIO HOMOLOGY DOMAIN FAMILY MEMBER 4"/>
    <property type="match status" value="1"/>
</dbReference>
<dbReference type="GO" id="GO:0008270">
    <property type="term" value="F:zinc ion binding"/>
    <property type="evidence" value="ECO:0007669"/>
    <property type="project" value="UniProtKB-KW"/>
</dbReference>
<dbReference type="PROSITE" id="PS50303">
    <property type="entry name" value="PUM_HD"/>
    <property type="match status" value="1"/>
</dbReference>
<dbReference type="FunFam" id="1.25.10.10:FF:000237">
    <property type="entry name" value="Pumilio homolog 9"/>
    <property type="match status" value="1"/>
</dbReference>
<dbReference type="GO" id="GO:0003729">
    <property type="term" value="F:mRNA binding"/>
    <property type="evidence" value="ECO:0007669"/>
    <property type="project" value="TreeGrafter"/>
</dbReference>
<dbReference type="InterPro" id="IPR033133">
    <property type="entry name" value="PUM-HD"/>
</dbReference>
<dbReference type="InterPro" id="IPR000571">
    <property type="entry name" value="Znf_CCCH"/>
</dbReference>
<dbReference type="Gene3D" id="1.25.10.10">
    <property type="entry name" value="Leucine-rich Repeat Variant"/>
    <property type="match status" value="1"/>
</dbReference>
<organism evidence="10">
    <name type="scientific">Vannella robusta</name>
    <dbReference type="NCBI Taxonomy" id="1487602"/>
    <lineage>
        <taxon>Eukaryota</taxon>
        <taxon>Amoebozoa</taxon>
        <taxon>Discosea</taxon>
        <taxon>Flabellinia</taxon>
        <taxon>Vannellidae</taxon>
        <taxon>Vannella</taxon>
    </lineage>
</organism>
<dbReference type="EMBL" id="HBKP01016319">
    <property type="protein sequence ID" value="CAE2227139.1"/>
    <property type="molecule type" value="Transcribed_RNA"/>
</dbReference>
<accession>A0A7S4IEM7</accession>
<feature type="zinc finger region" description="C3H1-type" evidence="6">
    <location>
        <begin position="288"/>
        <end position="315"/>
    </location>
</feature>
<dbReference type="InterPro" id="IPR033712">
    <property type="entry name" value="Pumilio_RNA-bd"/>
</dbReference>
<feature type="repeat" description="Pumilio" evidence="5">
    <location>
        <begin position="588"/>
        <end position="623"/>
    </location>
</feature>